<keyword evidence="4 7" id="KW-0408">Iron</keyword>
<evidence type="ECO:0000256" key="7">
    <source>
        <dbReference type="PIRSR" id="PIRSR000216-1"/>
    </source>
</evidence>
<comment type="similarity">
    <text evidence="1">Belongs to the complex I 24 kDa subunit family.</text>
</comment>
<sequence>MVDSSIDLKESYEILNKYPPEKRFTLAILQDVQKQYGFVPRETMNLIAEYLRLPVSEIYSMATFYKALSLKAKGKYIIKVCNGTACHIRGSNALMDEVAEVLDIIPGETTSDGLFSIEIVNCLGACALAPVMVIDDKYYGGMTKEKVKSVIEEYRRAK</sequence>
<gene>
    <name evidence="8" type="ORF">LY60_01615</name>
</gene>
<dbReference type="NCBIfam" id="TIGR01958">
    <property type="entry name" value="nuoE_fam"/>
    <property type="match status" value="1"/>
</dbReference>
<dbReference type="InterPro" id="IPR042128">
    <property type="entry name" value="NuoE_dom"/>
</dbReference>
<organism evidence="8 9">
    <name type="scientific">Sedimentibacter saalensis</name>
    <dbReference type="NCBI Taxonomy" id="130788"/>
    <lineage>
        <taxon>Bacteria</taxon>
        <taxon>Bacillati</taxon>
        <taxon>Bacillota</taxon>
        <taxon>Tissierellia</taxon>
        <taxon>Sedimentibacter</taxon>
    </lineage>
</organism>
<dbReference type="GO" id="GO:0046872">
    <property type="term" value="F:metal ion binding"/>
    <property type="evidence" value="ECO:0007669"/>
    <property type="project" value="UniProtKB-KW"/>
</dbReference>
<proteinExistence type="inferred from homology"/>
<dbReference type="GO" id="GO:0016491">
    <property type="term" value="F:oxidoreductase activity"/>
    <property type="evidence" value="ECO:0007669"/>
    <property type="project" value="InterPro"/>
</dbReference>
<dbReference type="FunFam" id="3.40.30.10:FF:000015">
    <property type="entry name" value="NADH-quinone oxidoreductase subunit E"/>
    <property type="match status" value="1"/>
</dbReference>
<dbReference type="NCBIfam" id="NF005722">
    <property type="entry name" value="PRK07539.1-2"/>
    <property type="match status" value="1"/>
</dbReference>
<comment type="cofactor">
    <cofactor evidence="6">
        <name>[2Fe-2S] cluster</name>
        <dbReference type="ChEBI" id="CHEBI:190135"/>
    </cofactor>
</comment>
<dbReference type="InterPro" id="IPR028431">
    <property type="entry name" value="NADP_DH_HndA-like"/>
</dbReference>
<accession>A0A562JC48</accession>
<evidence type="ECO:0000256" key="4">
    <source>
        <dbReference type="ARBA" id="ARBA00023004"/>
    </source>
</evidence>
<evidence type="ECO:0000313" key="8">
    <source>
        <dbReference type="EMBL" id="TWH80355.1"/>
    </source>
</evidence>
<dbReference type="PROSITE" id="PS01099">
    <property type="entry name" value="COMPLEX1_24K"/>
    <property type="match status" value="1"/>
</dbReference>
<dbReference type="CDD" id="cd03064">
    <property type="entry name" value="TRX_Fd_NuoE"/>
    <property type="match status" value="1"/>
</dbReference>
<evidence type="ECO:0000256" key="2">
    <source>
        <dbReference type="ARBA" id="ARBA00022714"/>
    </source>
</evidence>
<dbReference type="OrthoDB" id="9807941at2"/>
<dbReference type="PIRSF" id="PIRSF000216">
    <property type="entry name" value="NADH_DH_24kDa"/>
    <property type="match status" value="1"/>
</dbReference>
<keyword evidence="2 7" id="KW-0001">2Fe-2S</keyword>
<protein>
    <submittedName>
        <fullName evidence="8">NADH-quinone oxidoreductase subunit E</fullName>
    </submittedName>
</protein>
<evidence type="ECO:0000256" key="1">
    <source>
        <dbReference type="ARBA" id="ARBA00010643"/>
    </source>
</evidence>
<dbReference type="PANTHER" id="PTHR43342">
    <property type="entry name" value="NADH-QUINONE OXIDOREDUCTASE, E SUBUNIT"/>
    <property type="match status" value="1"/>
</dbReference>
<dbReference type="AlphaFoldDB" id="A0A562JC48"/>
<feature type="binding site" evidence="7">
    <location>
        <position position="81"/>
    </location>
    <ligand>
        <name>[2Fe-2S] cluster</name>
        <dbReference type="ChEBI" id="CHEBI:190135"/>
    </ligand>
</feature>
<name>A0A562JC48_9FIRM</name>
<dbReference type="InterPro" id="IPR002023">
    <property type="entry name" value="NuoE-like"/>
</dbReference>
<feature type="binding site" evidence="7">
    <location>
        <position position="86"/>
    </location>
    <ligand>
        <name>[2Fe-2S] cluster</name>
        <dbReference type="ChEBI" id="CHEBI:190135"/>
    </ligand>
</feature>
<feature type="binding site" evidence="7">
    <location>
        <position position="126"/>
    </location>
    <ligand>
        <name>[2Fe-2S] cluster</name>
        <dbReference type="ChEBI" id="CHEBI:190135"/>
    </ligand>
</feature>
<keyword evidence="5 7" id="KW-0411">Iron-sulfur</keyword>
<comment type="cofactor">
    <cofactor evidence="7">
        <name>[2Fe-2S] cluster</name>
        <dbReference type="ChEBI" id="CHEBI:190135"/>
    </cofactor>
    <text evidence="7">Binds 1 [2Fe-2S] cluster.</text>
</comment>
<dbReference type="EMBL" id="VLKH01000004">
    <property type="protein sequence ID" value="TWH80355.1"/>
    <property type="molecule type" value="Genomic_DNA"/>
</dbReference>
<dbReference type="InterPro" id="IPR041921">
    <property type="entry name" value="NuoE_N"/>
</dbReference>
<evidence type="ECO:0000256" key="6">
    <source>
        <dbReference type="ARBA" id="ARBA00034078"/>
    </source>
</evidence>
<evidence type="ECO:0000313" key="9">
    <source>
        <dbReference type="Proteomes" id="UP000315343"/>
    </source>
</evidence>
<dbReference type="SUPFAM" id="SSF52833">
    <property type="entry name" value="Thioredoxin-like"/>
    <property type="match status" value="1"/>
</dbReference>
<keyword evidence="9" id="KW-1185">Reference proteome</keyword>
<dbReference type="GO" id="GO:0051537">
    <property type="term" value="F:2 iron, 2 sulfur cluster binding"/>
    <property type="evidence" value="ECO:0007669"/>
    <property type="project" value="UniProtKB-KW"/>
</dbReference>
<comment type="caution">
    <text evidence="8">The sequence shown here is derived from an EMBL/GenBank/DDBJ whole genome shotgun (WGS) entry which is preliminary data.</text>
</comment>
<evidence type="ECO:0000256" key="5">
    <source>
        <dbReference type="ARBA" id="ARBA00023014"/>
    </source>
</evidence>
<reference evidence="8 9" key="1">
    <citation type="submission" date="2019-07" db="EMBL/GenBank/DDBJ databases">
        <title>Genomic Encyclopedia of Type Strains, Phase I: the one thousand microbial genomes (KMG-I) project.</title>
        <authorList>
            <person name="Kyrpides N."/>
        </authorList>
    </citation>
    <scope>NUCLEOTIDE SEQUENCE [LARGE SCALE GENOMIC DNA]</scope>
    <source>
        <strain evidence="8 9">DSM 13558</strain>
    </source>
</reference>
<dbReference type="Gene3D" id="1.10.10.1590">
    <property type="entry name" value="NADH-quinone oxidoreductase subunit E"/>
    <property type="match status" value="1"/>
</dbReference>
<evidence type="ECO:0000256" key="3">
    <source>
        <dbReference type="ARBA" id="ARBA00022723"/>
    </source>
</evidence>
<dbReference type="PANTHER" id="PTHR43342:SF1">
    <property type="entry name" value="BIFURCATING [FEFE] HYDROGENASE GAMMA SUBUNIT"/>
    <property type="match status" value="1"/>
</dbReference>
<keyword evidence="3 7" id="KW-0479">Metal-binding</keyword>
<dbReference type="InterPro" id="IPR036249">
    <property type="entry name" value="Thioredoxin-like_sf"/>
</dbReference>
<dbReference type="Gene3D" id="3.40.30.10">
    <property type="entry name" value="Glutaredoxin"/>
    <property type="match status" value="1"/>
</dbReference>
<dbReference type="Pfam" id="PF01257">
    <property type="entry name" value="2Fe-2S_thioredx"/>
    <property type="match status" value="1"/>
</dbReference>
<dbReference type="Proteomes" id="UP000315343">
    <property type="component" value="Unassembled WGS sequence"/>
</dbReference>
<feature type="binding site" evidence="7">
    <location>
        <position position="122"/>
    </location>
    <ligand>
        <name>[2Fe-2S] cluster</name>
        <dbReference type="ChEBI" id="CHEBI:190135"/>
    </ligand>
</feature>